<feature type="non-terminal residue" evidence="2">
    <location>
        <position position="1"/>
    </location>
</feature>
<feature type="non-terminal residue" evidence="2">
    <location>
        <position position="248"/>
    </location>
</feature>
<feature type="coiled-coil region" evidence="1">
    <location>
        <begin position="49"/>
        <end position="168"/>
    </location>
</feature>
<evidence type="ECO:0000313" key="2">
    <source>
        <dbReference type="EMBL" id="GAG39439.1"/>
    </source>
</evidence>
<dbReference type="EMBL" id="BARS01044746">
    <property type="protein sequence ID" value="GAG39439.1"/>
    <property type="molecule type" value="Genomic_DNA"/>
</dbReference>
<accession>X0X898</accession>
<evidence type="ECO:0000256" key="1">
    <source>
        <dbReference type="SAM" id="Coils"/>
    </source>
</evidence>
<dbReference type="AlphaFoldDB" id="X0X898"/>
<gene>
    <name evidence="2" type="ORF">S01H1_67545</name>
</gene>
<protein>
    <submittedName>
        <fullName evidence="2">Uncharacterized protein</fullName>
    </submittedName>
</protein>
<sequence>LKDGAIQTMLRDYSKTKKTVVTAHLRDIQTLTKLVTGFETTTHDVVERVNRLRDKIQSSQSLIDEIEQVYEIRDAHVVQVEKLRGELATAREKYTKLEGSKDDLAEKYRMEVLALTREKLDLEGQLNEAKKEHLEKLAATDKEWQVKLDEQKKKVNELVERLGKAAMEGMKKDIKIKGLQAIIDDWRVTHPIDLAVRPAGKIKEVLPDQPVCFVPLGSDDRVVRGMTFRVYDPTGIPKDGSGYKAAIT</sequence>
<keyword evidence="1" id="KW-0175">Coiled coil</keyword>
<organism evidence="2">
    <name type="scientific">marine sediment metagenome</name>
    <dbReference type="NCBI Taxonomy" id="412755"/>
    <lineage>
        <taxon>unclassified sequences</taxon>
        <taxon>metagenomes</taxon>
        <taxon>ecological metagenomes</taxon>
    </lineage>
</organism>
<name>X0X898_9ZZZZ</name>
<reference evidence="2" key="1">
    <citation type="journal article" date="2014" name="Front. Microbiol.">
        <title>High frequency of phylogenetically diverse reductive dehalogenase-homologous genes in deep subseafloor sedimentary metagenomes.</title>
        <authorList>
            <person name="Kawai M."/>
            <person name="Futagami T."/>
            <person name="Toyoda A."/>
            <person name="Takaki Y."/>
            <person name="Nishi S."/>
            <person name="Hori S."/>
            <person name="Arai W."/>
            <person name="Tsubouchi T."/>
            <person name="Morono Y."/>
            <person name="Uchiyama I."/>
            <person name="Ito T."/>
            <person name="Fujiyama A."/>
            <person name="Inagaki F."/>
            <person name="Takami H."/>
        </authorList>
    </citation>
    <scope>NUCLEOTIDE SEQUENCE</scope>
    <source>
        <strain evidence="2">Expedition CK06-06</strain>
    </source>
</reference>
<comment type="caution">
    <text evidence="2">The sequence shown here is derived from an EMBL/GenBank/DDBJ whole genome shotgun (WGS) entry which is preliminary data.</text>
</comment>
<proteinExistence type="predicted"/>